<sequence>MARRKTIGDIRNELWLEKDKTRKLRQALADIRREMWLRATAIAEGVAADYPESIFAAPGPDSPPDSYSAAGARLAAERISKECMRRAAQESK</sequence>
<protein>
    <submittedName>
        <fullName evidence="1">Uncharacterized protein</fullName>
    </submittedName>
</protein>
<comment type="caution">
    <text evidence="1">The sequence shown here is derived from an EMBL/GenBank/DDBJ whole genome shotgun (WGS) entry which is preliminary data.</text>
</comment>
<proteinExistence type="predicted"/>
<organism evidence="1">
    <name type="scientific">marine sediment metagenome</name>
    <dbReference type="NCBI Taxonomy" id="412755"/>
    <lineage>
        <taxon>unclassified sequences</taxon>
        <taxon>metagenomes</taxon>
        <taxon>ecological metagenomes</taxon>
    </lineage>
</organism>
<reference evidence="1" key="1">
    <citation type="journal article" date="2015" name="Nature">
        <title>Complex archaea that bridge the gap between prokaryotes and eukaryotes.</title>
        <authorList>
            <person name="Spang A."/>
            <person name="Saw J.H."/>
            <person name="Jorgensen S.L."/>
            <person name="Zaremba-Niedzwiedzka K."/>
            <person name="Martijn J."/>
            <person name="Lind A.E."/>
            <person name="van Eijk R."/>
            <person name="Schleper C."/>
            <person name="Guy L."/>
            <person name="Ettema T.J."/>
        </authorList>
    </citation>
    <scope>NUCLEOTIDE SEQUENCE</scope>
</reference>
<dbReference type="EMBL" id="LAZR01007292">
    <property type="protein sequence ID" value="KKM86199.1"/>
    <property type="molecule type" value="Genomic_DNA"/>
</dbReference>
<dbReference type="AlphaFoldDB" id="A0A0F9KV26"/>
<name>A0A0F9KV26_9ZZZZ</name>
<accession>A0A0F9KV26</accession>
<evidence type="ECO:0000313" key="1">
    <source>
        <dbReference type="EMBL" id="KKM86199.1"/>
    </source>
</evidence>
<gene>
    <name evidence="1" type="ORF">LCGC14_1281400</name>
</gene>